<reference evidence="2" key="2">
    <citation type="submission" date="2015-06" db="EMBL/GenBank/DDBJ databases">
        <title>Genome Sequence of Bacillus endophyticus and Analysis of its Companion Mechanism in the Ketogulonigenium vulgare-Bacillus strain Consortium.</title>
        <authorList>
            <person name="Jia N."/>
            <person name="Du J."/>
            <person name="Ding M.-Z."/>
            <person name="Gao F."/>
            <person name="Yuan Y.-J."/>
        </authorList>
    </citation>
    <scope>NUCLEOTIDE SEQUENCE [LARGE SCALE GENOMIC DNA]</scope>
    <source>
        <strain evidence="2">Hbe603</strain>
    </source>
</reference>
<dbReference type="Gene3D" id="3.40.630.100">
    <property type="entry name" value="Poly-gamma-glutamate hydrolase, zinc-binding motif"/>
    <property type="match status" value="1"/>
</dbReference>
<proteinExistence type="predicted"/>
<dbReference type="RefSeq" id="WP_048896728.1">
    <property type="nucleotide sequence ID" value="NZ_CP011974.1"/>
</dbReference>
<dbReference type="Pfam" id="PF05908">
    <property type="entry name" value="Gamma_PGA_hydro"/>
    <property type="match status" value="1"/>
</dbReference>
<dbReference type="SUPFAM" id="SSF51126">
    <property type="entry name" value="Pectin lyase-like"/>
    <property type="match status" value="1"/>
</dbReference>
<keyword evidence="2" id="KW-1185">Reference proteome</keyword>
<dbReference type="KEGG" id="beo:BEH_24200"/>
<dbReference type="InterPro" id="IPR038128">
    <property type="entry name" value="Gamma_PGA_hydro_sf"/>
</dbReference>
<dbReference type="EMBL" id="CP011974">
    <property type="protein sequence ID" value="AWG44154.1"/>
    <property type="molecule type" value="Genomic_DNA"/>
</dbReference>
<name>A0A2S1LZA5_9BACI</name>
<evidence type="ECO:0000313" key="2">
    <source>
        <dbReference type="Proteomes" id="UP000036202"/>
    </source>
</evidence>
<dbReference type="InterPro" id="IPR008585">
    <property type="entry name" value="Gamma_PGA_hydro"/>
</dbReference>
<dbReference type="Proteomes" id="UP000036202">
    <property type="component" value="Chromosome"/>
</dbReference>
<organism evidence="1 2">
    <name type="scientific">Priestia filamentosa</name>
    <dbReference type="NCBI Taxonomy" id="1402861"/>
    <lineage>
        <taxon>Bacteria</taxon>
        <taxon>Bacillati</taxon>
        <taxon>Bacillota</taxon>
        <taxon>Bacilli</taxon>
        <taxon>Bacillales</taxon>
        <taxon>Bacillaceae</taxon>
        <taxon>Priestia</taxon>
    </lineage>
</organism>
<accession>A0A2S1LZA5</accession>
<dbReference type="Gene3D" id="2.160.20.10">
    <property type="entry name" value="Single-stranded right-handed beta-helix, Pectin lyase-like"/>
    <property type="match status" value="1"/>
</dbReference>
<reference evidence="1 2" key="1">
    <citation type="journal article" date="2015" name="PLoS ONE">
        <title>Genome Sequence of Bacillus endophyticus and Analysis of Its Companion Mechanism in the Ketogulonigenium vulgare-Bacillus Strain Consortium.</title>
        <authorList>
            <person name="Jia N."/>
            <person name="Du J."/>
            <person name="Ding M.Z."/>
            <person name="Gao F."/>
            <person name="Yuan Y.J."/>
        </authorList>
    </citation>
    <scope>NUCLEOTIDE SEQUENCE [LARGE SCALE GENOMIC DNA]</scope>
    <source>
        <strain evidence="1 2">Hbe603</strain>
    </source>
</reference>
<dbReference type="OrthoDB" id="7721587at2"/>
<dbReference type="InterPro" id="IPR012334">
    <property type="entry name" value="Pectin_lyas_fold"/>
</dbReference>
<protein>
    <submittedName>
        <fullName evidence="1">Uncharacterized protein</fullName>
    </submittedName>
</protein>
<dbReference type="AlphaFoldDB" id="A0A2S1LZA5"/>
<gene>
    <name evidence="1" type="ORF">BEH_24200</name>
</gene>
<dbReference type="InterPro" id="IPR011050">
    <property type="entry name" value="Pectin_lyase_fold/virulence"/>
</dbReference>
<sequence length="766" mass="84212">MADLYANYAELSAARVEGTDYAINTKELPNTTALYKAIHGGGIEAGTSEIVKEAAKNLASYYEFDAMMSSGNSDLHITSTNFDEPRLLDMMTRHSHVISVHGYYHATEKKTLVGGLDYAVCEIVKDELAKEGFIVEVATGGIAGTETNNVANKTTRGMGVQLELSTPLRQSFFTNNDYSRANRLAGNYTTDFWKYVKALKRIMKKTKAKYPFSHVEYDGREDIETLKLDHKRKIGDIATLGTTDKTSVVGAVNESLQKIDVLSSDVTDLSFLDTKNVNFKRYIINGETHFAKAINRALAENQNVIAPYGEYTIDETINIPQGKTLDLNGSILKPVSDIDCVIVRKNATFKNFEIDTRGVTGYSKSAIYLDGKDLFTIASTTRIETGILRGVTSTAGRGIFFDASMADNAYIVSVKTRNIMIRNFKKGIELLAKNEGNYVNGNTFDSVDMFGCSEFIRIDDGGNSSGADNNIFGNIGIQPDSAAELAVYFGGHRNTFDGSLWDTGWFPNQESFVFSQNARNNSITTRGGATKVRNNNGMNQVNSNTDGTQPLVFISPKDKVQSADTRYTLRNYIGNQDNALANAHKKYIVSFTGKLPDSQIRAFNLEPSQYSSWTSLTPTDEVKVTIDMTADPLRFGNVIGCAFVYMSIPDYIRIDVEKIDGTITTIKEETNFSGGYVYQTYESIPDTVNKVIFVMKRSNGTSIRVSQFFASGNGTKGNHFLNTSGGKLYGDVEFDVGTGAIIKSPNGTKYRITVDDTGTLSTTVVS</sequence>
<evidence type="ECO:0000313" key="1">
    <source>
        <dbReference type="EMBL" id="AWG44154.1"/>
    </source>
</evidence>